<dbReference type="Gene3D" id="1.10.10.60">
    <property type="entry name" value="Homeodomain-like"/>
    <property type="match status" value="1"/>
</dbReference>
<keyword evidence="4" id="KW-1185">Reference proteome</keyword>
<evidence type="ECO:0000256" key="1">
    <source>
        <dbReference type="SAM" id="MobiDB-lite"/>
    </source>
</evidence>
<feature type="region of interest" description="Disordered" evidence="1">
    <location>
        <begin position="1"/>
        <end position="34"/>
    </location>
</feature>
<name>A0A2H3BM36_9AGAR</name>
<feature type="compositionally biased region" description="Basic and acidic residues" evidence="1">
    <location>
        <begin position="93"/>
        <end position="103"/>
    </location>
</feature>
<dbReference type="AlphaFoldDB" id="A0A2H3BM36"/>
<sequence>MTADEPKRKARKKTGNPYDRTQRPKVVKSTHATSAVPLDHDKRKNLTCGDWLTVFAYVDQHPNMKQEDIVQHFATRREGVLRFTQSSLSRRLGNRDKLEEQAHAHPNALSMKRA</sequence>
<dbReference type="EMBL" id="KZ293444">
    <property type="protein sequence ID" value="PBK65627.1"/>
    <property type="molecule type" value="Genomic_DNA"/>
</dbReference>
<proteinExistence type="predicted"/>
<evidence type="ECO:0000313" key="2">
    <source>
        <dbReference type="EMBL" id="PBK65627.1"/>
    </source>
</evidence>
<organism evidence="2 4">
    <name type="scientific">Armillaria solidipes</name>
    <dbReference type="NCBI Taxonomy" id="1076256"/>
    <lineage>
        <taxon>Eukaryota</taxon>
        <taxon>Fungi</taxon>
        <taxon>Dikarya</taxon>
        <taxon>Basidiomycota</taxon>
        <taxon>Agaricomycotina</taxon>
        <taxon>Agaricomycetes</taxon>
        <taxon>Agaricomycetidae</taxon>
        <taxon>Agaricales</taxon>
        <taxon>Marasmiineae</taxon>
        <taxon>Physalacriaceae</taxon>
        <taxon>Armillaria</taxon>
    </lineage>
</organism>
<evidence type="ECO:0000313" key="3">
    <source>
        <dbReference type="EMBL" id="PBK65631.1"/>
    </source>
</evidence>
<feature type="region of interest" description="Disordered" evidence="1">
    <location>
        <begin position="88"/>
        <end position="114"/>
    </location>
</feature>
<reference evidence="2" key="2">
    <citation type="journal article" date="2017" name="Nat. Ecol. Evol.">
        <title>Lineage-specific genetic innovations streamline the genomes of Armillaria species to pathogenesis.</title>
        <authorList>
            <consortium name="DOE Joint Genome Institute"/>
            <person name="Sipos G."/>
            <person name="Prasanna A.N."/>
            <person name="Walter M.C."/>
            <person name="O'Connor E."/>
            <person name="Balint B."/>
            <person name="Krizsan K."/>
            <person name="Kiss B."/>
            <person name="Hess J."/>
            <person name="Varga T."/>
            <person name="Slot J."/>
            <person name="Riley R."/>
            <person name="Boka B."/>
            <person name="Rigling D."/>
            <person name="Barry K."/>
            <person name="Lee J."/>
            <person name="Mihaltcheva S."/>
            <person name="LaButti K."/>
            <person name="Lipzen A."/>
            <person name="Waldron R."/>
            <person name="Moloney N.M."/>
            <person name="Sperisen C."/>
            <person name="Kredics L."/>
            <person name="Vagvolgyi C."/>
            <person name="Patrignani A."/>
            <person name="Fitzpatrick D."/>
            <person name="Nagy I."/>
            <person name="Doyle S."/>
            <person name="Anderson J."/>
            <person name="Grigoriev I.V."/>
            <person name="Guldener U."/>
            <person name="Munsterkotter M."/>
            <person name="Nagy L.G."/>
        </authorList>
    </citation>
    <scope>NUCLEOTIDE SEQUENCE [LARGE SCALE GENOMIC DNA]</scope>
    <source>
        <strain evidence="2">28-4</strain>
    </source>
</reference>
<dbReference type="STRING" id="1076256.A0A2H3BM36"/>
<reference evidence="4" key="1">
    <citation type="journal article" date="2017" name="Nat. Ecol. Evol.">
        <title>Genome expansion and lineage-specific genetic innovations in the forest pathogenic fungi Armillaria.</title>
        <authorList>
            <person name="Sipos G."/>
            <person name="Prasanna A.N."/>
            <person name="Walter M.C."/>
            <person name="O'Connor E."/>
            <person name="Balint B."/>
            <person name="Krizsan K."/>
            <person name="Kiss B."/>
            <person name="Hess J."/>
            <person name="Varga T."/>
            <person name="Slot J."/>
            <person name="Riley R."/>
            <person name="Boka B."/>
            <person name="Rigling D."/>
            <person name="Barry K."/>
            <person name="Lee J."/>
            <person name="Mihaltcheva S."/>
            <person name="LaButti K."/>
            <person name="Lipzen A."/>
            <person name="Waldron R."/>
            <person name="Moloney N.M."/>
            <person name="Sperisen C."/>
            <person name="Kredics L."/>
            <person name="Vagvoelgyi C."/>
            <person name="Patrignani A."/>
            <person name="Fitzpatrick D."/>
            <person name="Nagy I."/>
            <person name="Doyle S."/>
            <person name="Anderson J.B."/>
            <person name="Grigoriev I.V."/>
            <person name="Gueldener U."/>
            <person name="Muensterkoetter M."/>
            <person name="Nagy L.G."/>
        </authorList>
    </citation>
    <scope>NUCLEOTIDE SEQUENCE [LARGE SCALE GENOMIC DNA]</scope>
    <source>
        <strain evidence="4">28-4</strain>
    </source>
</reference>
<gene>
    <name evidence="2" type="ORF">ARMSODRAFT_1022075</name>
    <name evidence="3" type="ORF">ARMSODRAFT_1022081</name>
</gene>
<accession>A0A2H3BM36</accession>
<protein>
    <submittedName>
        <fullName evidence="2">Uncharacterized protein</fullName>
    </submittedName>
</protein>
<evidence type="ECO:0000313" key="4">
    <source>
        <dbReference type="Proteomes" id="UP000218334"/>
    </source>
</evidence>
<dbReference type="EMBL" id="KZ293444">
    <property type="protein sequence ID" value="PBK65631.1"/>
    <property type="molecule type" value="Genomic_DNA"/>
</dbReference>
<dbReference type="Proteomes" id="UP000218334">
    <property type="component" value="Unassembled WGS sequence"/>
</dbReference>